<reference evidence="2 3" key="1">
    <citation type="submission" date="2018-07" db="EMBL/GenBank/DDBJ databases">
        <title>Venubactetium sediminum gen. nov., sp. nov., isolated from a marine solar saltern.</title>
        <authorList>
            <person name="Wang S."/>
        </authorList>
    </citation>
    <scope>NUCLEOTIDE SEQUENCE [LARGE SCALE GENOMIC DNA]</scope>
    <source>
        <strain evidence="2 3">WD2A32</strain>
    </source>
</reference>
<keyword evidence="3" id="KW-1185">Reference proteome</keyword>
<organism evidence="2 3">
    <name type="scientific">Ferruginivarius sediminum</name>
    <dbReference type="NCBI Taxonomy" id="2661937"/>
    <lineage>
        <taxon>Bacteria</taxon>
        <taxon>Pseudomonadati</taxon>
        <taxon>Pseudomonadota</taxon>
        <taxon>Alphaproteobacteria</taxon>
        <taxon>Rhodospirillales</taxon>
        <taxon>Rhodospirillaceae</taxon>
        <taxon>Ferruginivarius</taxon>
    </lineage>
</organism>
<dbReference type="PANTHER" id="PTHR43841:SF3">
    <property type="entry name" value="(3R)-HYDROXYACYL-ACP DEHYDRATASE SUBUNIT HADB"/>
    <property type="match status" value="1"/>
</dbReference>
<dbReference type="InterPro" id="IPR002539">
    <property type="entry name" value="MaoC-like_dom"/>
</dbReference>
<evidence type="ECO:0000259" key="1">
    <source>
        <dbReference type="Pfam" id="PF01575"/>
    </source>
</evidence>
<accession>A0A369TAJ6</accession>
<dbReference type="RefSeq" id="WP_114581845.1">
    <property type="nucleotide sequence ID" value="NZ_QPMH01000006.1"/>
</dbReference>
<evidence type="ECO:0000313" key="2">
    <source>
        <dbReference type="EMBL" id="RDD62333.1"/>
    </source>
</evidence>
<dbReference type="PANTHER" id="PTHR43841">
    <property type="entry name" value="3-HYDROXYACYL-THIOESTER DEHYDRATASE HTDX-RELATED"/>
    <property type="match status" value="1"/>
</dbReference>
<dbReference type="AlphaFoldDB" id="A0A369TAJ6"/>
<name>A0A369TAJ6_9PROT</name>
<comment type="caution">
    <text evidence="2">The sequence shown here is derived from an EMBL/GenBank/DDBJ whole genome shotgun (WGS) entry which is preliminary data.</text>
</comment>
<dbReference type="SUPFAM" id="SSF54637">
    <property type="entry name" value="Thioesterase/thiol ester dehydrase-isomerase"/>
    <property type="match status" value="1"/>
</dbReference>
<proteinExistence type="predicted"/>
<feature type="domain" description="MaoC-like" evidence="1">
    <location>
        <begin position="20"/>
        <end position="111"/>
    </location>
</feature>
<sequence length="141" mass="15154">MPDEVRRFDEVAEGDVFNLTKDPVTTRQLVMYAGASGDYNRIHYDQPFAIEAGLGGVIAHGMLTMGFAGQAVTTWAGPGALVRDISGRFLTPVRPGDSVRFDGHVTRKFEAGGQRCCELEVTGHVEDKQVFAGGAVVALAR</sequence>
<evidence type="ECO:0000313" key="3">
    <source>
        <dbReference type="Proteomes" id="UP000253941"/>
    </source>
</evidence>
<dbReference type="Pfam" id="PF01575">
    <property type="entry name" value="MaoC_dehydratas"/>
    <property type="match status" value="1"/>
</dbReference>
<dbReference type="Gene3D" id="3.10.129.10">
    <property type="entry name" value="Hotdog Thioesterase"/>
    <property type="match status" value="1"/>
</dbReference>
<dbReference type="InterPro" id="IPR029069">
    <property type="entry name" value="HotDog_dom_sf"/>
</dbReference>
<gene>
    <name evidence="2" type="ORF">DRB17_08900</name>
</gene>
<dbReference type="EMBL" id="QPMH01000006">
    <property type="protein sequence ID" value="RDD62333.1"/>
    <property type="molecule type" value="Genomic_DNA"/>
</dbReference>
<protein>
    <submittedName>
        <fullName evidence="2">Dehydratase</fullName>
    </submittedName>
</protein>
<dbReference type="Proteomes" id="UP000253941">
    <property type="component" value="Unassembled WGS sequence"/>
</dbReference>